<evidence type="ECO:0000313" key="1">
    <source>
        <dbReference type="EMBL" id="MBB5318097.1"/>
    </source>
</evidence>
<name>A0A7W8IJ88_9BACT</name>
<comment type="caution">
    <text evidence="1">The sequence shown here is derived from an EMBL/GenBank/DDBJ whole genome shotgun (WGS) entry which is preliminary data.</text>
</comment>
<dbReference type="AlphaFoldDB" id="A0A7W8IJ88"/>
<accession>A0A7W8IJ88</accession>
<protein>
    <submittedName>
        <fullName evidence="1">Uncharacterized protein</fullName>
    </submittedName>
</protein>
<organism evidence="1 2">
    <name type="scientific">Tunturiibacter empetritectus</name>
    <dbReference type="NCBI Taxonomy" id="3069691"/>
    <lineage>
        <taxon>Bacteria</taxon>
        <taxon>Pseudomonadati</taxon>
        <taxon>Acidobacteriota</taxon>
        <taxon>Terriglobia</taxon>
        <taxon>Terriglobales</taxon>
        <taxon>Acidobacteriaceae</taxon>
        <taxon>Tunturiibacter</taxon>
    </lineage>
</organism>
<dbReference type="EMBL" id="JACHDY010000003">
    <property type="protein sequence ID" value="MBB5318097.1"/>
    <property type="molecule type" value="Genomic_DNA"/>
</dbReference>
<evidence type="ECO:0000313" key="2">
    <source>
        <dbReference type="Proteomes" id="UP000568106"/>
    </source>
</evidence>
<dbReference type="Proteomes" id="UP000568106">
    <property type="component" value="Unassembled WGS sequence"/>
</dbReference>
<gene>
    <name evidence="1" type="ORF">HDF09_002783</name>
</gene>
<keyword evidence="2" id="KW-1185">Reference proteome</keyword>
<proteinExistence type="predicted"/>
<reference evidence="1" key="1">
    <citation type="submission" date="2020-08" db="EMBL/GenBank/DDBJ databases">
        <title>Genomic Encyclopedia of Type Strains, Phase IV (KMG-V): Genome sequencing to study the core and pangenomes of soil and plant-associated prokaryotes.</title>
        <authorList>
            <person name="Whitman W."/>
        </authorList>
    </citation>
    <scope>NUCLEOTIDE SEQUENCE [LARGE SCALE GENOMIC DNA]</scope>
    <source>
        <strain evidence="1">M8UP27</strain>
    </source>
</reference>
<sequence length="33" mass="3532">MQTILDILRKAVVGKCGTTYARATDTVCGNQGF</sequence>